<evidence type="ECO:0000256" key="2">
    <source>
        <dbReference type="SAM" id="MobiDB-lite"/>
    </source>
</evidence>
<proteinExistence type="predicted"/>
<dbReference type="Pfam" id="PF12685">
    <property type="entry name" value="SpoIIIAH"/>
    <property type="match status" value="1"/>
</dbReference>
<evidence type="ECO:0000313" key="4">
    <source>
        <dbReference type="EMBL" id="RKP57171.1"/>
    </source>
</evidence>
<feature type="transmembrane region" description="Helical" evidence="3">
    <location>
        <begin position="15"/>
        <end position="34"/>
    </location>
</feature>
<feature type="compositionally biased region" description="Low complexity" evidence="2">
    <location>
        <begin position="80"/>
        <end position="94"/>
    </location>
</feature>
<dbReference type="Gene3D" id="1.10.287.4300">
    <property type="entry name" value="Stage III sporulation protein AH-like"/>
    <property type="match status" value="1"/>
</dbReference>
<feature type="region of interest" description="Disordered" evidence="2">
    <location>
        <begin position="41"/>
        <end position="63"/>
    </location>
</feature>
<dbReference type="AlphaFoldDB" id="A0A494Y4G4"/>
<dbReference type="EMBL" id="RBZM01000002">
    <property type="protein sequence ID" value="RKP57171.1"/>
    <property type="molecule type" value="Genomic_DNA"/>
</dbReference>
<feature type="region of interest" description="Disordered" evidence="2">
    <location>
        <begin position="78"/>
        <end position="111"/>
    </location>
</feature>
<protein>
    <submittedName>
        <fullName evidence="4">SpoIIIAH-like family protein</fullName>
    </submittedName>
</protein>
<feature type="compositionally biased region" description="Polar residues" evidence="2">
    <location>
        <begin position="41"/>
        <end position="54"/>
    </location>
</feature>
<feature type="compositionally biased region" description="Polar residues" evidence="2">
    <location>
        <begin position="96"/>
        <end position="111"/>
    </location>
</feature>
<name>A0A494Y4G4_9BACL</name>
<sequence>MKPGRNRTMNNKRQTIWLVSMLSLMVILSAYYLFTEDAPKTGSTASGLNQSQLTGKDKTNAANPDGIAITEVDQTTDELTGVTATGTGKGTDTGSKAASGTDDSGLSPEDQQVLNGISSATGNQRLEQMLLEQRDKVSATSEKLNAIIGNTKVTPEEAQSAAEQLSRLEETDERITSLQTKLLKDYDNAVVDEEDSNFNIIVLSEKLEKKQAIKILDLATKELNVTPDRVSIQYVQQ</sequence>
<accession>A0A494Y4G4</accession>
<dbReference type="Proteomes" id="UP000282076">
    <property type="component" value="Unassembled WGS sequence"/>
</dbReference>
<keyword evidence="3" id="KW-1133">Transmembrane helix</keyword>
<reference evidence="4 5" key="1">
    <citation type="submission" date="2018-10" db="EMBL/GenBank/DDBJ databases">
        <title>Cohnella sp. M2MS4P-1, whole genome shotgun sequence.</title>
        <authorList>
            <person name="Tuo L."/>
        </authorList>
    </citation>
    <scope>NUCLEOTIDE SEQUENCE [LARGE SCALE GENOMIC DNA]</scope>
    <source>
        <strain evidence="4 5">M2MS4P-1</strain>
    </source>
</reference>
<keyword evidence="5" id="KW-1185">Reference proteome</keyword>
<evidence type="ECO:0000256" key="1">
    <source>
        <dbReference type="SAM" id="Coils"/>
    </source>
</evidence>
<evidence type="ECO:0000313" key="5">
    <source>
        <dbReference type="Proteomes" id="UP000282076"/>
    </source>
</evidence>
<evidence type="ECO:0000256" key="3">
    <source>
        <dbReference type="SAM" id="Phobius"/>
    </source>
</evidence>
<organism evidence="4 5">
    <name type="scientific">Cohnella endophytica</name>
    <dbReference type="NCBI Taxonomy" id="2419778"/>
    <lineage>
        <taxon>Bacteria</taxon>
        <taxon>Bacillati</taxon>
        <taxon>Bacillota</taxon>
        <taxon>Bacilli</taxon>
        <taxon>Bacillales</taxon>
        <taxon>Paenibacillaceae</taxon>
        <taxon>Cohnella</taxon>
    </lineage>
</organism>
<comment type="caution">
    <text evidence="4">The sequence shown here is derived from an EMBL/GenBank/DDBJ whole genome shotgun (WGS) entry which is preliminary data.</text>
</comment>
<gene>
    <name evidence="4" type="ORF">D7Z26_04085</name>
</gene>
<keyword evidence="1" id="KW-0175">Coiled coil</keyword>
<dbReference type="InterPro" id="IPR024232">
    <property type="entry name" value="SpoIIIAH"/>
</dbReference>
<feature type="coiled-coil region" evidence="1">
    <location>
        <begin position="123"/>
        <end position="181"/>
    </location>
</feature>
<keyword evidence="3" id="KW-0812">Transmembrane</keyword>
<keyword evidence="3" id="KW-0472">Membrane</keyword>
<dbReference type="InterPro" id="IPR038503">
    <property type="entry name" value="SpoIIIAH_sf"/>
</dbReference>